<accession>A0ABM8BSW6</accession>
<dbReference type="Proteomes" id="UP001163387">
    <property type="component" value="Chromosome"/>
</dbReference>
<feature type="transmembrane region" description="Helical" evidence="1">
    <location>
        <begin position="138"/>
        <end position="157"/>
    </location>
</feature>
<keyword evidence="1" id="KW-0472">Membrane</keyword>
<name>A0ABM8BSW6_9MOLU</name>
<sequence length="214" mass="24849">MDNMKKNNLILSKTLVIISVLTVTISLSIFPLFNWGVPLKNNIAIIITLIVNKEPITSSFYKQLMTSDSIVSLYTFGTLLIFNLTYLIPLIFIKKPFSRSVFAIHMLLITLVLILFVLVLFNYFNIRNFQTIPFKDLWTIPWAGIGLSLLTIFWYGLKNLWVNPPQLSKKTNDYSKNKKEEIKSDDLPSYEDLQLQLKTLKKQLKEVRNIKTKK</sequence>
<feature type="transmembrane region" description="Helical" evidence="1">
    <location>
        <begin position="71"/>
        <end position="92"/>
    </location>
</feature>
<evidence type="ECO:0000313" key="2">
    <source>
        <dbReference type="EMBL" id="BDT02943.1"/>
    </source>
</evidence>
<evidence type="ECO:0000313" key="3">
    <source>
        <dbReference type="Proteomes" id="UP001163387"/>
    </source>
</evidence>
<feature type="transmembrane region" description="Helical" evidence="1">
    <location>
        <begin position="104"/>
        <end position="126"/>
    </location>
</feature>
<feature type="transmembrane region" description="Helical" evidence="1">
    <location>
        <begin position="12"/>
        <end position="33"/>
    </location>
</feature>
<protein>
    <recommendedName>
        <fullName evidence="4">Transmembrane protein</fullName>
    </recommendedName>
</protein>
<proteinExistence type="predicted"/>
<gene>
    <name evidence="2" type="ORF">SHM_05890</name>
</gene>
<organism evidence="2 3">
    <name type="scientific">Spiroplasma ixodetis</name>
    <dbReference type="NCBI Taxonomy" id="2141"/>
    <lineage>
        <taxon>Bacteria</taxon>
        <taxon>Bacillati</taxon>
        <taxon>Mycoplasmatota</taxon>
        <taxon>Mollicutes</taxon>
        <taxon>Entomoplasmatales</taxon>
        <taxon>Spiroplasmataceae</taxon>
        <taxon>Spiroplasma</taxon>
    </lineage>
</organism>
<keyword evidence="3" id="KW-1185">Reference proteome</keyword>
<evidence type="ECO:0000256" key="1">
    <source>
        <dbReference type="SAM" id="Phobius"/>
    </source>
</evidence>
<dbReference type="EMBL" id="AP026933">
    <property type="protein sequence ID" value="BDT02943.1"/>
    <property type="molecule type" value="Genomic_DNA"/>
</dbReference>
<evidence type="ECO:0008006" key="4">
    <source>
        <dbReference type="Google" id="ProtNLM"/>
    </source>
</evidence>
<keyword evidence="1" id="KW-0812">Transmembrane</keyword>
<keyword evidence="1" id="KW-1133">Transmembrane helix</keyword>
<reference evidence="2 3" key="1">
    <citation type="journal article" date="2022" name="Front. Microbiol.">
        <title>Male-killing mechanisms vary between Spiroplasma species.</title>
        <authorList>
            <person name="Arai H."/>
            <person name="Inoue M."/>
            <person name="Kageyama D."/>
        </authorList>
    </citation>
    <scope>NUCLEOTIDE SEQUENCE [LARGE SCALE GENOMIC DNA]</scope>
    <source>
        <strain evidence="3">sHm</strain>
    </source>
</reference>